<dbReference type="AlphaFoldDB" id="A0A841K1Y9"/>
<dbReference type="GO" id="GO:0005886">
    <property type="term" value="C:plasma membrane"/>
    <property type="evidence" value="ECO:0007669"/>
    <property type="project" value="UniProtKB-SubCell"/>
</dbReference>
<dbReference type="EMBL" id="JACHEK010000015">
    <property type="protein sequence ID" value="MBB6147420.1"/>
    <property type="molecule type" value="Genomic_DNA"/>
</dbReference>
<dbReference type="PANTHER" id="PTHR30572">
    <property type="entry name" value="MEMBRANE COMPONENT OF TRANSPORTER-RELATED"/>
    <property type="match status" value="1"/>
</dbReference>
<feature type="transmembrane region" description="Helical" evidence="7">
    <location>
        <begin position="848"/>
        <end position="868"/>
    </location>
</feature>
<feature type="transmembrane region" description="Helical" evidence="7">
    <location>
        <begin position="497"/>
        <end position="517"/>
    </location>
</feature>
<feature type="transmembrane region" description="Helical" evidence="7">
    <location>
        <begin position="405"/>
        <end position="427"/>
    </location>
</feature>
<evidence type="ECO:0000256" key="7">
    <source>
        <dbReference type="SAM" id="Phobius"/>
    </source>
</evidence>
<dbReference type="InterPro" id="IPR050250">
    <property type="entry name" value="Macrolide_Exporter_MacB"/>
</dbReference>
<keyword evidence="4 7" id="KW-1133">Transmembrane helix</keyword>
<comment type="caution">
    <text evidence="10">The sequence shown here is derived from an EMBL/GenBank/DDBJ whole genome shotgun (WGS) entry which is preliminary data.</text>
</comment>
<gene>
    <name evidence="10" type="ORF">HNQ77_005416</name>
</gene>
<reference evidence="10 11" key="1">
    <citation type="submission" date="2020-08" db="EMBL/GenBank/DDBJ databases">
        <title>Genomic Encyclopedia of Type Strains, Phase IV (KMG-IV): sequencing the most valuable type-strain genomes for metagenomic binning, comparative biology and taxonomic classification.</title>
        <authorList>
            <person name="Goeker M."/>
        </authorList>
    </citation>
    <scope>NUCLEOTIDE SEQUENCE [LARGE SCALE GENOMIC DNA]</scope>
    <source>
        <strain evidence="10 11">DSM 103733</strain>
    </source>
</reference>
<dbReference type="RefSeq" id="WP_050059882.1">
    <property type="nucleotide sequence ID" value="NZ_JACHEK010000015.1"/>
</dbReference>
<dbReference type="InterPro" id="IPR047928">
    <property type="entry name" value="Perm_prefix_1"/>
</dbReference>
<name>A0A841K1Y9_9BACT</name>
<evidence type="ECO:0000259" key="9">
    <source>
        <dbReference type="Pfam" id="PF12704"/>
    </source>
</evidence>
<evidence type="ECO:0000313" key="11">
    <source>
        <dbReference type="Proteomes" id="UP000538666"/>
    </source>
</evidence>
<comment type="subcellular location">
    <subcellularLocation>
        <location evidence="1">Cell membrane</location>
        <topology evidence="1">Multi-pass membrane protein</topology>
    </subcellularLocation>
</comment>
<keyword evidence="3 7" id="KW-0812">Transmembrane</keyword>
<evidence type="ECO:0000259" key="8">
    <source>
        <dbReference type="Pfam" id="PF02687"/>
    </source>
</evidence>
<dbReference type="PANTHER" id="PTHR30572:SF4">
    <property type="entry name" value="ABC TRANSPORTER PERMEASE YTRF"/>
    <property type="match status" value="1"/>
</dbReference>
<dbReference type="NCBIfam" id="TIGR03434">
    <property type="entry name" value="ADOP"/>
    <property type="match status" value="1"/>
</dbReference>
<sequence length="883" mass="97100">MLNDLLYRLRALFRRDAMEAELEDELQFHFEREIEKHRRAGMTEQEARRRARLSIGGHDQVKEDCRDARGTIFIEQSIQDARYALRQLWANPTFALVMILTLALSIGANSAIFSVVESVLIRSLPFEQPDRIVRLFMSEPMYPRFPLNPFDFRDFRSRSRSFAGLAGFTRDDLQLSGGSGQPEQLHGFDITAGYFQVLGLHPELGHEFTERNEVPNSGRQVIISDRLWRTRFGADPAILGRKLTLNAMPFTVIGVMPSGTEHPGNERQPVAYGESVDAWTPFWFQGDPSNRGSHFLEGIGRLKDGVTAAQAKAELSAIMAQMARDHGDSNWQVLAVPLEQEIVGASRQMLLVLLGAVGMVLLIACANAANLLLARAASRQRELAVRLALGAPRSRLIRQLLTESLMIALTGGVLGLVLAAGGVRAMVSLLPNDFPRVHDIHLSVPVFAFTMLISLSTGILFGLVPAIQASQTDPKNGLHEGGRSATASGRQSRLRNALVISEVTLACVLLIGAGLMLRSLLNLLHLDPGFRQDHVLTASLSLPHAEYRDKTSVERFFSQLTSDLQSMPEVEAVGAGSDLPWTGWDENTSFNIEGKQPPPKEFFHGRYHAATPDYFRALGTPLVSGRFFTDADKDGAPAVVLVNQAMAEKYWPHENVVGKRITFEDKPAEKDWLMIVGVVADVKDKPNSAEAAPGFWWPHLQAQFHNMSLVVRSSGNPQTTMDAMRNEIHRLNPGLAVSHPEMMNEIVQQSVATPRVAFILVGLFAALAILLAAIGTYGVIAYAVSQRTSEFGLRLALGARRFDLLRLVLAQGARLAIFGTVLGVLMSLGLGRVMRSLIYGVSPADPLIFVSVAFMVLAIAFLASYMPARRAAQADPMTALRSE</sequence>
<dbReference type="InterPro" id="IPR025857">
    <property type="entry name" value="MacB_PCD"/>
</dbReference>
<dbReference type="InterPro" id="IPR017800">
    <property type="entry name" value="ADOP"/>
</dbReference>
<feature type="transmembrane region" description="Helical" evidence="7">
    <location>
        <begin position="349"/>
        <end position="373"/>
    </location>
</feature>
<evidence type="ECO:0000256" key="4">
    <source>
        <dbReference type="ARBA" id="ARBA00022989"/>
    </source>
</evidence>
<dbReference type="InterPro" id="IPR003838">
    <property type="entry name" value="ABC3_permease_C"/>
</dbReference>
<evidence type="ECO:0000256" key="3">
    <source>
        <dbReference type="ARBA" id="ARBA00022692"/>
    </source>
</evidence>
<evidence type="ECO:0000256" key="6">
    <source>
        <dbReference type="ARBA" id="ARBA00038076"/>
    </source>
</evidence>
<dbReference type="NCBIfam" id="NF038403">
    <property type="entry name" value="perm_prefix_1"/>
    <property type="match status" value="1"/>
</dbReference>
<keyword evidence="2" id="KW-1003">Cell membrane</keyword>
<feature type="domain" description="ABC3 transporter permease C-terminal" evidence="8">
    <location>
        <begin position="357"/>
        <end position="474"/>
    </location>
</feature>
<feature type="domain" description="MacB-like periplasmic core" evidence="9">
    <location>
        <begin position="606"/>
        <end position="726"/>
    </location>
</feature>
<dbReference type="Pfam" id="PF12704">
    <property type="entry name" value="MacB_PCD"/>
    <property type="match status" value="2"/>
</dbReference>
<evidence type="ECO:0000256" key="5">
    <source>
        <dbReference type="ARBA" id="ARBA00023136"/>
    </source>
</evidence>
<feature type="transmembrane region" description="Helical" evidence="7">
    <location>
        <begin position="804"/>
        <end position="828"/>
    </location>
</feature>
<evidence type="ECO:0000256" key="2">
    <source>
        <dbReference type="ARBA" id="ARBA00022475"/>
    </source>
</evidence>
<dbReference type="GO" id="GO:0022857">
    <property type="term" value="F:transmembrane transporter activity"/>
    <property type="evidence" value="ECO:0007669"/>
    <property type="project" value="TreeGrafter"/>
</dbReference>
<evidence type="ECO:0000313" key="10">
    <source>
        <dbReference type="EMBL" id="MBB6147420.1"/>
    </source>
</evidence>
<keyword evidence="5 7" id="KW-0472">Membrane</keyword>
<feature type="transmembrane region" description="Helical" evidence="7">
    <location>
        <begin position="94"/>
        <end position="116"/>
    </location>
</feature>
<dbReference type="Proteomes" id="UP000538666">
    <property type="component" value="Unassembled WGS sequence"/>
</dbReference>
<dbReference type="OrthoDB" id="100207at2"/>
<feature type="domain" description="MacB-like periplasmic core" evidence="9">
    <location>
        <begin position="96"/>
        <end position="317"/>
    </location>
</feature>
<feature type="domain" description="ABC3 transporter permease C-terminal" evidence="8">
    <location>
        <begin position="763"/>
        <end position="876"/>
    </location>
</feature>
<proteinExistence type="inferred from homology"/>
<organism evidence="10 11">
    <name type="scientific">Silvibacterium bohemicum</name>
    <dbReference type="NCBI Taxonomy" id="1577686"/>
    <lineage>
        <taxon>Bacteria</taxon>
        <taxon>Pseudomonadati</taxon>
        <taxon>Acidobacteriota</taxon>
        <taxon>Terriglobia</taxon>
        <taxon>Terriglobales</taxon>
        <taxon>Acidobacteriaceae</taxon>
        <taxon>Silvibacterium</taxon>
    </lineage>
</organism>
<comment type="similarity">
    <text evidence="6">Belongs to the ABC-4 integral membrane protein family.</text>
</comment>
<feature type="transmembrane region" description="Helical" evidence="7">
    <location>
        <begin position="447"/>
        <end position="467"/>
    </location>
</feature>
<feature type="transmembrane region" description="Helical" evidence="7">
    <location>
        <begin position="756"/>
        <end position="784"/>
    </location>
</feature>
<keyword evidence="11" id="KW-1185">Reference proteome</keyword>
<evidence type="ECO:0000256" key="1">
    <source>
        <dbReference type="ARBA" id="ARBA00004651"/>
    </source>
</evidence>
<accession>A0A841K1Y9</accession>
<dbReference type="Pfam" id="PF02687">
    <property type="entry name" value="FtsX"/>
    <property type="match status" value="2"/>
</dbReference>
<protein>
    <submittedName>
        <fullName evidence="10">Putative permease</fullName>
    </submittedName>
</protein>